<organism evidence="1 2">
    <name type="scientific">Marvinbryantia formatexigens DSM 14469</name>
    <dbReference type="NCBI Taxonomy" id="478749"/>
    <lineage>
        <taxon>Bacteria</taxon>
        <taxon>Bacillati</taxon>
        <taxon>Bacillota</taxon>
        <taxon>Clostridia</taxon>
        <taxon>Lachnospirales</taxon>
        <taxon>Lachnospiraceae</taxon>
        <taxon>Marvinbryantia</taxon>
    </lineage>
</organism>
<accession>C6LEB7</accession>
<proteinExistence type="predicted"/>
<dbReference type="AlphaFoldDB" id="C6LEB7"/>
<reference evidence="1" key="1">
    <citation type="submission" date="2009-07" db="EMBL/GenBank/DDBJ databases">
        <authorList>
            <person name="Weinstock G."/>
            <person name="Sodergren E."/>
            <person name="Clifton S."/>
            <person name="Fulton L."/>
            <person name="Fulton B."/>
            <person name="Courtney L."/>
            <person name="Fronick C."/>
            <person name="Harrison M."/>
            <person name="Strong C."/>
            <person name="Farmer C."/>
            <person name="Delahaunty K."/>
            <person name="Markovic C."/>
            <person name="Hall O."/>
            <person name="Minx P."/>
            <person name="Tomlinson C."/>
            <person name="Mitreva M."/>
            <person name="Nelson J."/>
            <person name="Hou S."/>
            <person name="Wollam A."/>
            <person name="Pepin K.H."/>
            <person name="Johnson M."/>
            <person name="Bhonagiri V."/>
            <person name="Nash W.E."/>
            <person name="Warren W."/>
            <person name="Chinwalla A."/>
            <person name="Mardis E.R."/>
            <person name="Wilson R.K."/>
        </authorList>
    </citation>
    <scope>NUCLEOTIDE SEQUENCE [LARGE SCALE GENOMIC DNA]</scope>
    <source>
        <strain evidence="1">DSM 14469</strain>
    </source>
</reference>
<evidence type="ECO:0000313" key="2">
    <source>
        <dbReference type="Proteomes" id="UP000005561"/>
    </source>
</evidence>
<name>C6LEB7_9FIRM</name>
<protein>
    <submittedName>
        <fullName evidence="1">Uncharacterized protein</fullName>
    </submittedName>
</protein>
<evidence type="ECO:0000313" key="1">
    <source>
        <dbReference type="EMBL" id="EET60900.1"/>
    </source>
</evidence>
<comment type="caution">
    <text evidence="1">The sequence shown here is derived from an EMBL/GenBank/DDBJ whole genome shotgun (WGS) entry which is preliminary data.</text>
</comment>
<dbReference type="Proteomes" id="UP000005561">
    <property type="component" value="Unassembled WGS sequence"/>
</dbReference>
<keyword evidence="2" id="KW-1185">Reference proteome</keyword>
<sequence length="49" mass="6028">MRYPLGYSRHKIHRTVERHIFRQQTIGRFCRICEHSSIHFVRPAFMEAK</sequence>
<gene>
    <name evidence="1" type="ORF">BRYFOR_06966</name>
</gene>
<dbReference type="EMBL" id="ACCL02000008">
    <property type="protein sequence ID" value="EET60900.1"/>
    <property type="molecule type" value="Genomic_DNA"/>
</dbReference>